<dbReference type="InterPro" id="IPR018046">
    <property type="entry name" value="Pili_assmbl_chaperone_CS"/>
</dbReference>
<dbReference type="GO" id="GO:0071555">
    <property type="term" value="P:cell wall organization"/>
    <property type="evidence" value="ECO:0007669"/>
    <property type="project" value="InterPro"/>
</dbReference>
<protein>
    <submittedName>
        <fullName evidence="12">Chaperone protein EcpD</fullName>
    </submittedName>
</protein>
<dbReference type="GO" id="GO:0030288">
    <property type="term" value="C:outer membrane-bounded periplasmic space"/>
    <property type="evidence" value="ECO:0007669"/>
    <property type="project" value="InterPro"/>
</dbReference>
<reference evidence="12 13" key="1">
    <citation type="submission" date="2018-06" db="EMBL/GenBank/DDBJ databases">
        <authorList>
            <consortium name="Pathogen Informatics"/>
            <person name="Doyle S."/>
        </authorList>
    </citation>
    <scope>NUCLEOTIDE SEQUENCE [LARGE SCALE GENOMIC DNA]</scope>
    <source>
        <strain evidence="12 13">NCTC10252</strain>
    </source>
</reference>
<accession>A0A379QJ95</accession>
<keyword evidence="6 8" id="KW-0143">Chaperone</keyword>
<dbReference type="EMBL" id="UGWP01000004">
    <property type="protein sequence ID" value="SUF56963.1"/>
    <property type="molecule type" value="Genomic_DNA"/>
</dbReference>
<dbReference type="InterPro" id="IPR016148">
    <property type="entry name" value="Pili_assmbl_chaperone_C"/>
</dbReference>
<dbReference type="Pfam" id="PF00345">
    <property type="entry name" value="PapD_N"/>
    <property type="match status" value="1"/>
</dbReference>
<dbReference type="InterPro" id="IPR016147">
    <property type="entry name" value="Pili_assmbl_chaperone_N"/>
</dbReference>
<evidence type="ECO:0000256" key="7">
    <source>
        <dbReference type="ARBA" id="ARBA00023319"/>
    </source>
</evidence>
<evidence type="ECO:0000256" key="9">
    <source>
        <dbReference type="SAM" id="SignalP"/>
    </source>
</evidence>
<evidence type="ECO:0000259" key="10">
    <source>
        <dbReference type="Pfam" id="PF00345"/>
    </source>
</evidence>
<comment type="subcellular location">
    <subcellularLocation>
        <location evidence="1 8">Periplasm</location>
    </subcellularLocation>
</comment>
<keyword evidence="5" id="KW-0574">Periplasm</keyword>
<evidence type="ECO:0000256" key="6">
    <source>
        <dbReference type="ARBA" id="ARBA00023186"/>
    </source>
</evidence>
<dbReference type="Gene3D" id="2.60.40.10">
    <property type="entry name" value="Immunoglobulins"/>
    <property type="match status" value="2"/>
</dbReference>
<dbReference type="InterPro" id="IPR050643">
    <property type="entry name" value="Periplasmic_pilus_chap"/>
</dbReference>
<evidence type="ECO:0000259" key="11">
    <source>
        <dbReference type="Pfam" id="PF02753"/>
    </source>
</evidence>
<evidence type="ECO:0000256" key="4">
    <source>
        <dbReference type="ARBA" id="ARBA00022729"/>
    </source>
</evidence>
<feature type="signal peptide" evidence="9">
    <location>
        <begin position="1"/>
        <end position="19"/>
    </location>
</feature>
<evidence type="ECO:0000313" key="12">
    <source>
        <dbReference type="EMBL" id="SUF56963.1"/>
    </source>
</evidence>
<keyword evidence="4 9" id="KW-0732">Signal</keyword>
<sequence>MPGLILLIISGLLSFSASASVVIMGTRVVYPEQKKSINVQLHNGDNSPSLVQAWLDTGDASGSPGAVKVPFVITPPVSRIEPKTGQTLRIMYTGESLPRDRESVFYLNVLDIPPRPEFGEKKADAGNVNYLQLAVRSRIKLFFRPATLNQSVANAARQVTWALVNRGNQIFLRADNQTPYFVTYKKIALKSDRDIQSLTQPGMVSPYSVKEFTLPGKNLYGASVIWTVINDYGGYEEGSSSIK</sequence>
<keyword evidence="7" id="KW-0393">Immunoglobulin domain</keyword>
<dbReference type="PRINTS" id="PR00969">
    <property type="entry name" value="CHAPERONPILI"/>
</dbReference>
<proteinExistence type="inferred from homology"/>
<evidence type="ECO:0000256" key="2">
    <source>
        <dbReference type="ARBA" id="ARBA00007399"/>
    </source>
</evidence>
<dbReference type="SUPFAM" id="SSF49354">
    <property type="entry name" value="PapD-like"/>
    <property type="match status" value="1"/>
</dbReference>
<dbReference type="InterPro" id="IPR013783">
    <property type="entry name" value="Ig-like_fold"/>
</dbReference>
<evidence type="ECO:0000256" key="5">
    <source>
        <dbReference type="ARBA" id="ARBA00022764"/>
    </source>
</evidence>
<evidence type="ECO:0000313" key="13">
    <source>
        <dbReference type="Proteomes" id="UP000254597"/>
    </source>
</evidence>
<evidence type="ECO:0000256" key="1">
    <source>
        <dbReference type="ARBA" id="ARBA00004418"/>
    </source>
</evidence>
<organism evidence="12 13">
    <name type="scientific">Salmonella enterica</name>
    <name type="common">Salmonella choleraesuis</name>
    <dbReference type="NCBI Taxonomy" id="28901"/>
    <lineage>
        <taxon>Bacteria</taxon>
        <taxon>Pseudomonadati</taxon>
        <taxon>Pseudomonadota</taxon>
        <taxon>Gammaproteobacteria</taxon>
        <taxon>Enterobacterales</taxon>
        <taxon>Enterobacteriaceae</taxon>
        <taxon>Salmonella</taxon>
    </lineage>
</organism>
<feature type="chain" id="PRO_5016623455" evidence="9">
    <location>
        <begin position="20"/>
        <end position="243"/>
    </location>
</feature>
<dbReference type="InterPro" id="IPR001829">
    <property type="entry name" value="Pili_assmbl_chaperone_bac"/>
</dbReference>
<dbReference type="Proteomes" id="UP000254597">
    <property type="component" value="Unassembled WGS sequence"/>
</dbReference>
<feature type="domain" description="Pili assembly chaperone N-terminal" evidence="10">
    <location>
        <begin position="20"/>
        <end position="148"/>
    </location>
</feature>
<feature type="domain" description="Pili assembly chaperone C-terminal" evidence="11">
    <location>
        <begin position="175"/>
        <end position="236"/>
    </location>
</feature>
<dbReference type="Pfam" id="PF02753">
    <property type="entry name" value="PapD_C"/>
    <property type="match status" value="1"/>
</dbReference>
<dbReference type="InterPro" id="IPR008962">
    <property type="entry name" value="PapD-like_sf"/>
</dbReference>
<dbReference type="InterPro" id="IPR036316">
    <property type="entry name" value="Pili_assmbl_chap_C_dom_sf"/>
</dbReference>
<dbReference type="PANTHER" id="PTHR30251">
    <property type="entry name" value="PILUS ASSEMBLY CHAPERONE"/>
    <property type="match status" value="1"/>
</dbReference>
<keyword evidence="3" id="KW-1029">Fimbrium biogenesis</keyword>
<dbReference type="SUPFAM" id="SSF49584">
    <property type="entry name" value="Periplasmic chaperone C-domain"/>
    <property type="match status" value="1"/>
</dbReference>
<evidence type="ECO:0000256" key="3">
    <source>
        <dbReference type="ARBA" id="ARBA00022558"/>
    </source>
</evidence>
<gene>
    <name evidence="12" type="primary">focC_2</name>
    <name evidence="12" type="ORF">NCTC10252_02205</name>
</gene>
<evidence type="ECO:0000256" key="8">
    <source>
        <dbReference type="RuleBase" id="RU003918"/>
    </source>
</evidence>
<dbReference type="AlphaFoldDB" id="A0A379QJ95"/>
<dbReference type="PROSITE" id="PS00635">
    <property type="entry name" value="PILI_CHAPERONE"/>
    <property type="match status" value="1"/>
</dbReference>
<comment type="similarity">
    <text evidence="2 8">Belongs to the periplasmic pilus chaperone family.</text>
</comment>
<dbReference type="FunFam" id="2.60.40.10:FF:000458">
    <property type="entry name" value="Molecular chaperone FimC"/>
    <property type="match status" value="1"/>
</dbReference>
<name>A0A379QJ95_SALER</name>
<dbReference type="PANTHER" id="PTHR30251:SF2">
    <property type="entry name" value="FIMBRIAL CHAPERONE YADV-RELATED"/>
    <property type="match status" value="1"/>
</dbReference>